<evidence type="ECO:0000313" key="4">
    <source>
        <dbReference type="Proteomes" id="UP001447008"/>
    </source>
</evidence>
<dbReference type="EMBL" id="JBCGCU010000009">
    <property type="protein sequence ID" value="MEM0515734.1"/>
    <property type="molecule type" value="Genomic_DNA"/>
</dbReference>
<keyword evidence="4" id="KW-1185">Reference proteome</keyword>
<dbReference type="RefSeq" id="WP_342678656.1">
    <property type="nucleotide sequence ID" value="NZ_JBCGCU010000009.1"/>
</dbReference>
<evidence type="ECO:0000259" key="2">
    <source>
        <dbReference type="PROSITE" id="PS50222"/>
    </source>
</evidence>
<dbReference type="SUPFAM" id="SSF47473">
    <property type="entry name" value="EF-hand"/>
    <property type="match status" value="1"/>
</dbReference>
<reference evidence="3 4" key="1">
    <citation type="submission" date="2024-03" db="EMBL/GenBank/DDBJ databases">
        <title>Pseudoalteromonas qingdaonensis sp. nov., isolated from the intestines of marine benthic organisms.</title>
        <authorList>
            <person name="Lin X."/>
            <person name="Fang S."/>
            <person name="Hu X."/>
        </authorList>
    </citation>
    <scope>NUCLEOTIDE SEQUENCE [LARGE SCALE GENOMIC DNA]</scope>
    <source>
        <strain evidence="3 4">YIC-827</strain>
    </source>
</reference>
<evidence type="ECO:0000313" key="3">
    <source>
        <dbReference type="EMBL" id="MEM0515734.1"/>
    </source>
</evidence>
<feature type="signal peptide" evidence="1">
    <location>
        <begin position="1"/>
        <end position="21"/>
    </location>
</feature>
<sequence>MKKSKHILALCALVSSSAAFALAVDFATVDTDGSGAISMEEASKHPELISQFKDLDTNVDGELSQEEFAKAK</sequence>
<dbReference type="Proteomes" id="UP001447008">
    <property type="component" value="Unassembled WGS sequence"/>
</dbReference>
<proteinExistence type="predicted"/>
<feature type="domain" description="EF-hand" evidence="2">
    <location>
        <begin position="43"/>
        <end position="72"/>
    </location>
</feature>
<dbReference type="InterPro" id="IPR002048">
    <property type="entry name" value="EF_hand_dom"/>
</dbReference>
<name>A0ABU9MZE6_9GAMM</name>
<gene>
    <name evidence="3" type="ORF">WCN91_09980</name>
</gene>
<dbReference type="PROSITE" id="PS50222">
    <property type="entry name" value="EF_HAND_2"/>
    <property type="match status" value="1"/>
</dbReference>
<protein>
    <submittedName>
        <fullName evidence="3">Calmodulin</fullName>
    </submittedName>
</protein>
<organism evidence="3 4">
    <name type="scientific">Pseudoalteromonas qingdaonensis</name>
    <dbReference type="NCBI Taxonomy" id="3131913"/>
    <lineage>
        <taxon>Bacteria</taxon>
        <taxon>Pseudomonadati</taxon>
        <taxon>Pseudomonadota</taxon>
        <taxon>Gammaproteobacteria</taxon>
        <taxon>Alteromonadales</taxon>
        <taxon>Pseudoalteromonadaceae</taxon>
        <taxon>Pseudoalteromonas</taxon>
    </lineage>
</organism>
<accession>A0ABU9MZE6</accession>
<dbReference type="Pfam" id="PF13202">
    <property type="entry name" value="EF-hand_5"/>
    <property type="match status" value="2"/>
</dbReference>
<feature type="chain" id="PRO_5045806369" evidence="1">
    <location>
        <begin position="22"/>
        <end position="72"/>
    </location>
</feature>
<evidence type="ECO:0000256" key="1">
    <source>
        <dbReference type="SAM" id="SignalP"/>
    </source>
</evidence>
<comment type="caution">
    <text evidence="3">The sequence shown here is derived from an EMBL/GenBank/DDBJ whole genome shotgun (WGS) entry which is preliminary data.</text>
</comment>
<dbReference type="InterPro" id="IPR011992">
    <property type="entry name" value="EF-hand-dom_pair"/>
</dbReference>
<dbReference type="Gene3D" id="1.10.238.10">
    <property type="entry name" value="EF-hand"/>
    <property type="match status" value="1"/>
</dbReference>
<keyword evidence="1" id="KW-0732">Signal</keyword>